<reference evidence="1" key="1">
    <citation type="journal article" date="2012" name="PLoS ONE">
        <title>Gene sets for utilization of primary and secondary nutrition supplies in the distal gut of endangered iberian lynx.</title>
        <authorList>
            <person name="Alcaide M."/>
            <person name="Messina E."/>
            <person name="Richter M."/>
            <person name="Bargiela R."/>
            <person name="Peplies J."/>
            <person name="Huws S.A."/>
            <person name="Newbold C.J."/>
            <person name="Golyshin P.N."/>
            <person name="Simon M.A."/>
            <person name="Lopez G."/>
            <person name="Yakimov M.M."/>
            <person name="Ferrer M."/>
        </authorList>
    </citation>
    <scope>NUCLEOTIDE SEQUENCE</scope>
</reference>
<evidence type="ECO:0000313" key="1">
    <source>
        <dbReference type="EMBL" id="EJX00782.1"/>
    </source>
</evidence>
<sequence length="56" mass="6127">MRPDDAVFLISSIGKKPFSAKSGYSAGQVCPLDNTKRSRSSHWGFAGSTRICTSYR</sequence>
<organism evidence="1">
    <name type="scientific">gut metagenome</name>
    <dbReference type="NCBI Taxonomy" id="749906"/>
    <lineage>
        <taxon>unclassified sequences</taxon>
        <taxon>metagenomes</taxon>
        <taxon>organismal metagenomes</taxon>
    </lineage>
</organism>
<protein>
    <submittedName>
        <fullName evidence="1">Uncharacterized protein</fullName>
    </submittedName>
</protein>
<dbReference type="EMBL" id="AMCI01003227">
    <property type="protein sequence ID" value="EJX00782.1"/>
    <property type="molecule type" value="Genomic_DNA"/>
</dbReference>
<gene>
    <name evidence="1" type="ORF">EVA_11111</name>
</gene>
<name>J9G0M1_9ZZZZ</name>
<proteinExistence type="predicted"/>
<dbReference type="AlphaFoldDB" id="J9G0M1"/>
<comment type="caution">
    <text evidence="1">The sequence shown here is derived from an EMBL/GenBank/DDBJ whole genome shotgun (WGS) entry which is preliminary data.</text>
</comment>
<accession>J9G0M1</accession>